<gene>
    <name evidence="9" type="ORF">SPAPADRAFT_133465</name>
</gene>
<dbReference type="Gene3D" id="3.40.50.150">
    <property type="entry name" value="Vaccinia Virus protein VP39"/>
    <property type="match status" value="1"/>
</dbReference>
<dbReference type="InParanoid" id="G3AIK5"/>
<evidence type="ECO:0000256" key="7">
    <source>
        <dbReference type="PIRSR" id="PIRSR005461-1"/>
    </source>
</evidence>
<dbReference type="KEGG" id="spaa:SPAPADRAFT_133465"/>
<dbReference type="InterPro" id="IPR029063">
    <property type="entry name" value="SAM-dependent_MTases_sf"/>
</dbReference>
<keyword evidence="5 7" id="KW-0949">S-adenosyl-L-methionine</keyword>
<dbReference type="Pfam" id="PF01728">
    <property type="entry name" value="FtsJ"/>
    <property type="match status" value="1"/>
</dbReference>
<evidence type="ECO:0000259" key="8">
    <source>
        <dbReference type="Pfam" id="PF01728"/>
    </source>
</evidence>
<dbReference type="OMA" id="HRQTDHL"/>
<dbReference type="PIRSF" id="PIRSF005461">
    <property type="entry name" value="23S_rRNA_mtase"/>
    <property type="match status" value="1"/>
</dbReference>
<dbReference type="eggNOG" id="KOG4589">
    <property type="taxonomic scope" value="Eukaryota"/>
</dbReference>
<dbReference type="AlphaFoldDB" id="G3AIK5"/>
<evidence type="ECO:0000256" key="1">
    <source>
        <dbReference type="ARBA" id="ARBA00009258"/>
    </source>
</evidence>
<evidence type="ECO:0000256" key="6">
    <source>
        <dbReference type="ARBA" id="ARBA00041184"/>
    </source>
</evidence>
<keyword evidence="3 9" id="KW-0489">Methyltransferase</keyword>
<dbReference type="STRING" id="619300.G3AIK5"/>
<evidence type="ECO:0000313" key="9">
    <source>
        <dbReference type="EMBL" id="EGW33721.1"/>
    </source>
</evidence>
<feature type="domain" description="Ribosomal RNA methyltransferase FtsJ" evidence="8">
    <location>
        <begin position="46"/>
        <end position="244"/>
    </location>
</feature>
<dbReference type="GO" id="GO:0008650">
    <property type="term" value="F:rRNA (uridine-2'-O-)-methyltransferase activity"/>
    <property type="evidence" value="ECO:0007669"/>
    <property type="project" value="TreeGrafter"/>
</dbReference>
<dbReference type="PANTHER" id="PTHR10920">
    <property type="entry name" value="RIBOSOMAL RNA METHYLTRANSFERASE"/>
    <property type="match status" value="1"/>
</dbReference>
<protein>
    <recommendedName>
        <fullName evidence="6">rRNA methyltransferase 2, mitochondrial</fullName>
    </recommendedName>
</protein>
<dbReference type="GeneID" id="18869753"/>
<accession>G3AIK5</accession>
<dbReference type="OrthoDB" id="567237at2759"/>
<organism evidence="10">
    <name type="scientific">Spathaspora passalidarum (strain NRRL Y-27907 / 11-Y1)</name>
    <dbReference type="NCBI Taxonomy" id="619300"/>
    <lineage>
        <taxon>Eukaryota</taxon>
        <taxon>Fungi</taxon>
        <taxon>Dikarya</taxon>
        <taxon>Ascomycota</taxon>
        <taxon>Saccharomycotina</taxon>
        <taxon>Pichiomycetes</taxon>
        <taxon>Debaryomycetaceae</taxon>
        <taxon>Spathaspora</taxon>
    </lineage>
</organism>
<reference evidence="9 10" key="1">
    <citation type="journal article" date="2011" name="Proc. Natl. Acad. Sci. U.S.A.">
        <title>Comparative genomics of xylose-fermenting fungi for enhanced biofuel production.</title>
        <authorList>
            <person name="Wohlbach D.J."/>
            <person name="Kuo A."/>
            <person name="Sato T.K."/>
            <person name="Potts K.M."/>
            <person name="Salamov A.A."/>
            <person name="LaButti K.M."/>
            <person name="Sun H."/>
            <person name="Clum A."/>
            <person name="Pangilinan J.L."/>
            <person name="Lindquist E.A."/>
            <person name="Lucas S."/>
            <person name="Lapidus A."/>
            <person name="Jin M."/>
            <person name="Gunawan C."/>
            <person name="Balan V."/>
            <person name="Dale B.E."/>
            <person name="Jeffries T.W."/>
            <person name="Zinkel R."/>
            <person name="Barry K.W."/>
            <person name="Grigoriev I.V."/>
            <person name="Gasch A.P."/>
        </authorList>
    </citation>
    <scope>NUCLEOTIDE SEQUENCE [LARGE SCALE GENOMIC DNA]</scope>
    <source>
        <strain evidence="10">NRRL Y-27907 / 11-Y1</strain>
    </source>
</reference>
<dbReference type="GO" id="GO:0005739">
    <property type="term" value="C:mitochondrion"/>
    <property type="evidence" value="ECO:0007669"/>
    <property type="project" value="TreeGrafter"/>
</dbReference>
<keyword evidence="10" id="KW-1185">Reference proteome</keyword>
<dbReference type="SUPFAM" id="SSF53335">
    <property type="entry name" value="S-adenosyl-L-methionine-dependent methyltransferases"/>
    <property type="match status" value="1"/>
</dbReference>
<dbReference type="InterPro" id="IPR002877">
    <property type="entry name" value="RNA_MeTrfase_FtsJ_dom"/>
</dbReference>
<evidence type="ECO:0000313" key="10">
    <source>
        <dbReference type="Proteomes" id="UP000000709"/>
    </source>
</evidence>
<dbReference type="InterPro" id="IPR050082">
    <property type="entry name" value="RNA_methyltr_RlmE"/>
</dbReference>
<dbReference type="CDD" id="cd02440">
    <property type="entry name" value="AdoMet_MTases"/>
    <property type="match status" value="1"/>
</dbReference>
<proteinExistence type="inferred from homology"/>
<dbReference type="Proteomes" id="UP000000709">
    <property type="component" value="Unassembled WGS sequence"/>
</dbReference>
<sequence length="259" mass="29109">MVSHCIYNNAIRPFLQVRYKSGKSSTLWLARKSKDIYTQQSKTDFYRSRAAYKLIEIDQKYRLFKKAINIVDLGSAPGAWTQVAVERTKNVKADILGVDLLRYAPPVGTTLIQGDMLKQSTHDKIRDHFAGVSEEIATHESAESKKVSSVPSHPVDLIISDMMANTSGMKDADHFASMDLCSGAIILAHNLLRPGGSLVMKYFSGKQDKLLKESMEIMFKRVHLMVPKASRDESRELYIIGLNKHPNLTLDEIFPHGTI</sequence>
<dbReference type="EMBL" id="GL996500">
    <property type="protein sequence ID" value="EGW33721.1"/>
    <property type="molecule type" value="Genomic_DNA"/>
</dbReference>
<dbReference type="FunCoup" id="G3AIK5">
    <property type="interactions" value="18"/>
</dbReference>
<dbReference type="HOGENOM" id="CLU_009422_4_0_1"/>
<evidence type="ECO:0000256" key="5">
    <source>
        <dbReference type="ARBA" id="ARBA00022691"/>
    </source>
</evidence>
<keyword evidence="4 9" id="KW-0808">Transferase</keyword>
<dbReference type="InterPro" id="IPR015507">
    <property type="entry name" value="rRNA-MeTfrase_E"/>
</dbReference>
<dbReference type="PANTHER" id="PTHR10920:SF18">
    <property type="entry name" value="RRNA METHYLTRANSFERASE 2, MITOCHONDRIAL"/>
    <property type="match status" value="1"/>
</dbReference>
<comment type="similarity">
    <text evidence="1">Belongs to the class I-like SAM-binding methyltransferase superfamily. RNA methyltransferase RlmE family.</text>
</comment>
<dbReference type="RefSeq" id="XP_007373305.1">
    <property type="nucleotide sequence ID" value="XM_007373243.1"/>
</dbReference>
<keyword evidence="2" id="KW-0698">rRNA processing</keyword>
<name>G3AIK5_SPAPN</name>
<evidence type="ECO:0000256" key="4">
    <source>
        <dbReference type="ARBA" id="ARBA00022679"/>
    </source>
</evidence>
<feature type="active site" description="Proton acceptor" evidence="7">
    <location>
        <position position="201"/>
    </location>
</feature>
<evidence type="ECO:0000256" key="3">
    <source>
        <dbReference type="ARBA" id="ARBA00022603"/>
    </source>
</evidence>
<dbReference type="HAMAP" id="MF_01547">
    <property type="entry name" value="RNA_methyltr_E"/>
    <property type="match status" value="1"/>
</dbReference>
<evidence type="ECO:0000256" key="2">
    <source>
        <dbReference type="ARBA" id="ARBA00022552"/>
    </source>
</evidence>